<dbReference type="InterPro" id="IPR009197">
    <property type="entry name" value="MlrC"/>
</dbReference>
<dbReference type="AlphaFoldDB" id="L7VX77"/>
<feature type="domain" description="Microcystin LR degradation protein MlrC N-terminal" evidence="2">
    <location>
        <begin position="2"/>
        <end position="290"/>
    </location>
</feature>
<dbReference type="PIRSF" id="PIRSF012702">
    <property type="entry name" value="UCP012702"/>
    <property type="match status" value="1"/>
</dbReference>
<accession>L7VX77</accession>
<dbReference type="EMBL" id="JX649889">
    <property type="protein sequence ID" value="AGC72001.1"/>
    <property type="molecule type" value="Genomic_DNA"/>
</dbReference>
<protein>
    <recommendedName>
        <fullName evidence="4">MlrC</fullName>
    </recommendedName>
</protein>
<feature type="domain" description="Microcystin LR degradation protein MlrC C-terminal" evidence="1">
    <location>
        <begin position="303"/>
        <end position="480"/>
    </location>
</feature>
<evidence type="ECO:0000313" key="3">
    <source>
        <dbReference type="EMBL" id="AGC72001.1"/>
    </source>
</evidence>
<evidence type="ECO:0008006" key="4">
    <source>
        <dbReference type="Google" id="ProtNLM"/>
    </source>
</evidence>
<name>L7VX77_9BACT</name>
<sequence length="495" mass="53007">MRIAIGGFQHETNTFAPSRATYERFVQGGGWPPVSIGDEIFERFQNQNIPISGFMKEIGAAHTLIPTAWAAASPSAQVTDDAFERIAGAICDGIRKANADMVYLDLHGAMVTDSHADGEGELLRRVRAIVGPKVPVAVSLDLHSNTTPAMFANSELLVAYRTYPHIDMAETGARAAFYLKQRIGGMAAPKVAWRVLPYLIPITAQCTDLFPGNDIYTLVGQLESNDVPSASFTPGFPAADFDGCAPVVWAYGVNDAAAADAASKLERRVLAAEGEWDARVLSAVEAVREAQLIASTARKPVVIADTQDNPGAGGDSDTMGMVRALLECRAERAATGLIVDGAAAKAAHEVGVGKTLNFALGGKSRIPGDSPLELPWTVEALHEGNFAATGPFYRGMKMRLGPSACLRYQGVRIVVATYKTQLADQAMYRYVGIEPTEQAILVNKSSVHFRADFTPIAEKILVAKAPGPMAADPADLPWRHLPRGIRLHPFGKPFA</sequence>
<organism evidence="3">
    <name type="scientific">uncultured bacterium A1Q1_fos_36</name>
    <dbReference type="NCBI Taxonomy" id="1256573"/>
    <lineage>
        <taxon>Bacteria</taxon>
        <taxon>environmental samples</taxon>
    </lineage>
</organism>
<evidence type="ECO:0000259" key="1">
    <source>
        <dbReference type="Pfam" id="PF07171"/>
    </source>
</evidence>
<dbReference type="Pfam" id="PF07364">
    <property type="entry name" value="DUF1485"/>
    <property type="match status" value="1"/>
</dbReference>
<reference evidence="3" key="1">
    <citation type="submission" date="2012-09" db="EMBL/GenBank/DDBJ databases">
        <title>Metagenomic Characterization of a Microbial Community in Wastewater Detects High Levels of Antibiotic Resistance.</title>
        <authorList>
            <person name="Abrams M."/>
            <person name="Caldwell A."/>
            <person name="Vandaei E."/>
            <person name="Lee W."/>
            <person name="Perrott J."/>
            <person name="Khan S.Y."/>
            <person name="Ta J."/>
            <person name="Romero D."/>
            <person name="Nguyen V."/>
            <person name="Pourmand N."/>
            <person name="Ouverney C.C."/>
        </authorList>
    </citation>
    <scope>NUCLEOTIDE SEQUENCE</scope>
</reference>
<dbReference type="Pfam" id="PF07171">
    <property type="entry name" value="MlrC_C"/>
    <property type="match status" value="1"/>
</dbReference>
<dbReference type="InterPro" id="IPR010799">
    <property type="entry name" value="MlrC_C"/>
</dbReference>
<evidence type="ECO:0000259" key="2">
    <source>
        <dbReference type="Pfam" id="PF07364"/>
    </source>
</evidence>
<proteinExistence type="predicted"/>
<dbReference type="InterPro" id="IPR015995">
    <property type="entry name" value="MlrC_N"/>
</dbReference>